<dbReference type="VEuPathDB" id="FungiDB:AMAG_20561"/>
<evidence type="ECO:0000259" key="3">
    <source>
        <dbReference type="PROSITE" id="PS50217"/>
    </source>
</evidence>
<dbReference type="SUPFAM" id="SSF57959">
    <property type="entry name" value="Leucine zipper domain"/>
    <property type="match status" value="1"/>
</dbReference>
<dbReference type="InterPro" id="IPR046347">
    <property type="entry name" value="bZIP_sf"/>
</dbReference>
<dbReference type="AlphaFoldDB" id="A0A0L0TBV4"/>
<keyword evidence="5" id="KW-1185">Reference proteome</keyword>
<feature type="coiled-coil region" evidence="1">
    <location>
        <begin position="102"/>
        <end position="136"/>
    </location>
</feature>
<dbReference type="PROSITE" id="PS00036">
    <property type="entry name" value="BZIP_BASIC"/>
    <property type="match status" value="1"/>
</dbReference>
<dbReference type="Gene3D" id="3.30.160.60">
    <property type="entry name" value="Classic Zinc Finger"/>
    <property type="match status" value="1"/>
</dbReference>
<accession>A0A0L0TBV4</accession>
<feature type="compositionally biased region" description="Basic residues" evidence="2">
    <location>
        <begin position="1"/>
        <end position="10"/>
    </location>
</feature>
<gene>
    <name evidence="4" type="ORF">AMAG_20561</name>
</gene>
<feature type="domain" description="BZIP" evidence="3">
    <location>
        <begin position="84"/>
        <end position="134"/>
    </location>
</feature>
<dbReference type="EMBL" id="GG745378">
    <property type="protein sequence ID" value="KNE72293.1"/>
    <property type="molecule type" value="Genomic_DNA"/>
</dbReference>
<reference evidence="5" key="2">
    <citation type="submission" date="2009-11" db="EMBL/GenBank/DDBJ databases">
        <title>The Genome Sequence of Allomyces macrogynus strain ATCC 38327.</title>
        <authorList>
            <consortium name="The Broad Institute Genome Sequencing Platform"/>
            <person name="Russ C."/>
            <person name="Cuomo C."/>
            <person name="Shea T."/>
            <person name="Young S.K."/>
            <person name="Zeng Q."/>
            <person name="Koehrsen M."/>
            <person name="Haas B."/>
            <person name="Borodovsky M."/>
            <person name="Guigo R."/>
            <person name="Alvarado L."/>
            <person name="Berlin A."/>
            <person name="Borenstein D."/>
            <person name="Chen Z."/>
            <person name="Engels R."/>
            <person name="Freedman E."/>
            <person name="Gellesch M."/>
            <person name="Goldberg J."/>
            <person name="Griggs A."/>
            <person name="Gujja S."/>
            <person name="Heiman D."/>
            <person name="Hepburn T."/>
            <person name="Howarth C."/>
            <person name="Jen D."/>
            <person name="Larson L."/>
            <person name="Lewis B."/>
            <person name="Mehta T."/>
            <person name="Park D."/>
            <person name="Pearson M."/>
            <person name="Roberts A."/>
            <person name="Saif S."/>
            <person name="Shenoy N."/>
            <person name="Sisk P."/>
            <person name="Stolte C."/>
            <person name="Sykes S."/>
            <person name="Walk T."/>
            <person name="White J."/>
            <person name="Yandava C."/>
            <person name="Burger G."/>
            <person name="Gray M.W."/>
            <person name="Holland P.W.H."/>
            <person name="King N."/>
            <person name="Lang F.B.F."/>
            <person name="Roger A.J."/>
            <person name="Ruiz-Trillo I."/>
            <person name="Lander E."/>
            <person name="Nusbaum C."/>
        </authorList>
    </citation>
    <scope>NUCLEOTIDE SEQUENCE [LARGE SCALE GENOMIC DNA]</scope>
    <source>
        <strain evidence="5">ATCC 38327</strain>
    </source>
</reference>
<feature type="compositionally biased region" description="Low complexity" evidence="2">
    <location>
        <begin position="12"/>
        <end position="26"/>
    </location>
</feature>
<dbReference type="OrthoDB" id="5600398at2759"/>
<evidence type="ECO:0000256" key="1">
    <source>
        <dbReference type="SAM" id="Coils"/>
    </source>
</evidence>
<feature type="compositionally biased region" description="Acidic residues" evidence="2">
    <location>
        <begin position="73"/>
        <end position="86"/>
    </location>
</feature>
<name>A0A0L0TBV4_ALLM3</name>
<sequence>MPGRRTRKTRSSSDAGGSSSTTAGTGPRRPAITDPDQLQYPARLIPLDAPIQSKKRKHVAPSSSTTPKSGSDLDSDDENGNEEDETVVNKRIKNTLSARRSRARRAAKMEFLESRVVDLEAENERLRMEVMQMRLRVGMAGAAQQMVAAVPHATQPMQVVAHHHAPQFVHHQGYAVTGMPGAVTMMAL</sequence>
<proteinExistence type="predicted"/>
<keyword evidence="1" id="KW-0175">Coiled coil</keyword>
<dbReference type="SMART" id="SM00338">
    <property type="entry name" value="BRLZ"/>
    <property type="match status" value="1"/>
</dbReference>
<evidence type="ECO:0000256" key="2">
    <source>
        <dbReference type="SAM" id="MobiDB-lite"/>
    </source>
</evidence>
<dbReference type="PROSITE" id="PS50217">
    <property type="entry name" value="BZIP"/>
    <property type="match status" value="1"/>
</dbReference>
<dbReference type="Pfam" id="PF07716">
    <property type="entry name" value="bZIP_2"/>
    <property type="match status" value="1"/>
</dbReference>
<protein>
    <recommendedName>
        <fullName evidence="3">BZIP domain-containing protein</fullName>
    </recommendedName>
</protein>
<dbReference type="InterPro" id="IPR004827">
    <property type="entry name" value="bZIP"/>
</dbReference>
<reference evidence="4 5" key="1">
    <citation type="submission" date="2009-11" db="EMBL/GenBank/DDBJ databases">
        <title>Annotation of Allomyces macrogynus ATCC 38327.</title>
        <authorList>
            <consortium name="The Broad Institute Genome Sequencing Platform"/>
            <person name="Russ C."/>
            <person name="Cuomo C."/>
            <person name="Burger G."/>
            <person name="Gray M.W."/>
            <person name="Holland P.W.H."/>
            <person name="King N."/>
            <person name="Lang F.B.F."/>
            <person name="Roger A.J."/>
            <person name="Ruiz-Trillo I."/>
            <person name="Young S.K."/>
            <person name="Zeng Q."/>
            <person name="Gargeya S."/>
            <person name="Fitzgerald M."/>
            <person name="Haas B."/>
            <person name="Abouelleil A."/>
            <person name="Alvarado L."/>
            <person name="Arachchi H.M."/>
            <person name="Berlin A."/>
            <person name="Chapman S.B."/>
            <person name="Gearin G."/>
            <person name="Goldberg J."/>
            <person name="Griggs A."/>
            <person name="Gujja S."/>
            <person name="Hansen M."/>
            <person name="Heiman D."/>
            <person name="Howarth C."/>
            <person name="Larimer J."/>
            <person name="Lui A."/>
            <person name="MacDonald P.J.P."/>
            <person name="McCowen C."/>
            <person name="Montmayeur A."/>
            <person name="Murphy C."/>
            <person name="Neiman D."/>
            <person name="Pearson M."/>
            <person name="Priest M."/>
            <person name="Roberts A."/>
            <person name="Saif S."/>
            <person name="Shea T."/>
            <person name="Sisk P."/>
            <person name="Stolte C."/>
            <person name="Sykes S."/>
            <person name="Wortman J."/>
            <person name="Nusbaum C."/>
            <person name="Birren B."/>
        </authorList>
    </citation>
    <scope>NUCLEOTIDE SEQUENCE [LARGE SCALE GENOMIC DNA]</scope>
    <source>
        <strain evidence="4 5">ATCC 38327</strain>
    </source>
</reference>
<dbReference type="GO" id="GO:0003700">
    <property type="term" value="F:DNA-binding transcription factor activity"/>
    <property type="evidence" value="ECO:0007669"/>
    <property type="project" value="InterPro"/>
</dbReference>
<feature type="region of interest" description="Disordered" evidence="2">
    <location>
        <begin position="1"/>
        <end position="101"/>
    </location>
</feature>
<evidence type="ECO:0000313" key="5">
    <source>
        <dbReference type="Proteomes" id="UP000054350"/>
    </source>
</evidence>
<organism evidence="4 5">
    <name type="scientific">Allomyces macrogynus (strain ATCC 38327)</name>
    <name type="common">Allomyces javanicus var. macrogynus</name>
    <dbReference type="NCBI Taxonomy" id="578462"/>
    <lineage>
        <taxon>Eukaryota</taxon>
        <taxon>Fungi</taxon>
        <taxon>Fungi incertae sedis</taxon>
        <taxon>Blastocladiomycota</taxon>
        <taxon>Blastocladiomycetes</taxon>
        <taxon>Blastocladiales</taxon>
        <taxon>Blastocladiaceae</taxon>
        <taxon>Allomyces</taxon>
    </lineage>
</organism>
<dbReference type="Proteomes" id="UP000054350">
    <property type="component" value="Unassembled WGS sequence"/>
</dbReference>
<evidence type="ECO:0000313" key="4">
    <source>
        <dbReference type="EMBL" id="KNE72293.1"/>
    </source>
</evidence>